<dbReference type="Gene3D" id="3.40.50.300">
    <property type="entry name" value="P-loop containing nucleotide triphosphate hydrolases"/>
    <property type="match status" value="1"/>
</dbReference>
<sequence length="655" mass="72026">MSKNRIDPLAGTWSEAIAALSKRPVEEVADFLERRDLRPQALIPRPVDLTIRSVSFSGEKSLSGRREPFDFTWGGLGPGLWLIGSEGTSRGKTSLLGVMRWLLRGSRPAQIPGGVVKWIHRASMDFQLGEIQHRVSIELRDGFTAELSELHGGEPKASLMTAASPDEFEHGMSDFMMSRLGLEPIVGMRDGEPSVHHRWPSLFAAFHMGTEYSAILGDTPLDGLANRLLNMFCGFCHASAVARIQNIITSLGAEQDKEDQAARAVAAHIKTRLLRLRAELEALPTPPCGASSAVELLEGVRSAADELTVAYDRAAELRRVRNEALESSLVARTEMNADKLALQDFKEARAAERVFRRLTPTCCPRCDQAFGDERKEREATARACMVCGGEAPTENSADVEDALATLEGNAWLSENAYAEAYAERNRAIDEVAQAEAEVSRLEALLRTRREQQAEGSLLDAYGPQRAVLEAMIAEAERDLGSPTERQESPETAIAKACERVFRERLKAEQAEVLGDVEQETFKLLRAFGVTNLERIRLTANPHLYLVKDDPDDEGTPFSRSSIGDKLRSKIALVVALMKVAQRRGVGRHPGILFIDTPGAQEMTAADLEQMAQGLAALRDELPTLQIFVGTARVSEFEATVPEEFRLVATGGDMIW</sequence>
<feature type="coiled-coil region" evidence="1">
    <location>
        <begin position="417"/>
        <end position="451"/>
    </location>
</feature>
<comment type="caution">
    <text evidence="2">The sequence shown here is derived from an EMBL/GenBank/DDBJ whole genome shotgun (WGS) entry which is preliminary data.</text>
</comment>
<evidence type="ECO:0000256" key="1">
    <source>
        <dbReference type="SAM" id="Coils"/>
    </source>
</evidence>
<name>A0ABX2KT39_9PROT</name>
<dbReference type="RefSeq" id="WP_174438937.1">
    <property type="nucleotide sequence ID" value="NZ_BAABCC010000057.1"/>
</dbReference>
<evidence type="ECO:0008006" key="4">
    <source>
        <dbReference type="Google" id="ProtNLM"/>
    </source>
</evidence>
<dbReference type="InterPro" id="IPR027417">
    <property type="entry name" value="P-loop_NTPase"/>
</dbReference>
<dbReference type="Proteomes" id="UP000639419">
    <property type="component" value="Unassembled WGS sequence"/>
</dbReference>
<evidence type="ECO:0000313" key="2">
    <source>
        <dbReference type="EMBL" id="NUB19811.1"/>
    </source>
</evidence>
<proteinExistence type="predicted"/>
<dbReference type="EMBL" id="WHOR01000067">
    <property type="protein sequence ID" value="NUB19811.1"/>
    <property type="molecule type" value="Genomic_DNA"/>
</dbReference>
<organism evidence="2 3">
    <name type="scientific">Azospirillum formosense</name>
    <dbReference type="NCBI Taxonomy" id="861533"/>
    <lineage>
        <taxon>Bacteria</taxon>
        <taxon>Pseudomonadati</taxon>
        <taxon>Pseudomonadota</taxon>
        <taxon>Alphaproteobacteria</taxon>
        <taxon>Rhodospirillales</taxon>
        <taxon>Azospirillaceae</taxon>
        <taxon>Azospirillum</taxon>
    </lineage>
</organism>
<reference evidence="2 3" key="1">
    <citation type="submission" date="2019-10" db="EMBL/GenBank/DDBJ databases">
        <title>Genome sequence of Azospirillum formosense CC-Nfb-7.</title>
        <authorList>
            <person name="Ambrosini A."/>
            <person name="Sant'Anna F.H."/>
            <person name="Cassan F.D."/>
            <person name="Souza E.M."/>
            <person name="Passaglia L.M.P."/>
        </authorList>
    </citation>
    <scope>NUCLEOTIDE SEQUENCE [LARGE SCALE GENOMIC DNA]</scope>
    <source>
        <strain evidence="2 3">CC-NFb-7</strain>
    </source>
</reference>
<keyword evidence="1" id="KW-0175">Coiled coil</keyword>
<protein>
    <recommendedName>
        <fullName evidence="4">Rad50/SbcC-type AAA domain-containing protein</fullName>
    </recommendedName>
</protein>
<evidence type="ECO:0000313" key="3">
    <source>
        <dbReference type="Proteomes" id="UP000639419"/>
    </source>
</evidence>
<gene>
    <name evidence="2" type="ORF">GBZ26_11370</name>
</gene>
<keyword evidence="3" id="KW-1185">Reference proteome</keyword>
<accession>A0ABX2KT39</accession>